<dbReference type="InterPro" id="IPR035919">
    <property type="entry name" value="EAL_sf"/>
</dbReference>
<dbReference type="CDD" id="cd01948">
    <property type="entry name" value="EAL"/>
    <property type="match status" value="1"/>
</dbReference>
<organism evidence="3">
    <name type="scientific">mine drainage metagenome</name>
    <dbReference type="NCBI Taxonomy" id="410659"/>
    <lineage>
        <taxon>unclassified sequences</taxon>
        <taxon>metagenomes</taxon>
        <taxon>ecological metagenomes</taxon>
    </lineage>
</organism>
<feature type="domain" description="Response regulatory" evidence="1">
    <location>
        <begin position="3"/>
        <end position="122"/>
    </location>
</feature>
<dbReference type="PANTHER" id="PTHR33121:SF79">
    <property type="entry name" value="CYCLIC DI-GMP PHOSPHODIESTERASE PDED-RELATED"/>
    <property type="match status" value="1"/>
</dbReference>
<dbReference type="Pfam" id="PF00072">
    <property type="entry name" value="Response_reg"/>
    <property type="match status" value="1"/>
</dbReference>
<dbReference type="Pfam" id="PF00563">
    <property type="entry name" value="EAL"/>
    <property type="match status" value="1"/>
</dbReference>
<dbReference type="EMBL" id="MLJW01000096">
    <property type="protein sequence ID" value="OIR00305.1"/>
    <property type="molecule type" value="Genomic_DNA"/>
</dbReference>
<comment type="caution">
    <text evidence="3">The sequence shown here is derived from an EMBL/GenBank/DDBJ whole genome shotgun (WGS) entry which is preliminary data.</text>
</comment>
<dbReference type="InterPro" id="IPR011006">
    <property type="entry name" value="CheY-like_superfamily"/>
</dbReference>
<dbReference type="PROSITE" id="PS50110">
    <property type="entry name" value="RESPONSE_REGULATORY"/>
    <property type="match status" value="1"/>
</dbReference>
<dbReference type="CDD" id="cd00156">
    <property type="entry name" value="REC"/>
    <property type="match status" value="1"/>
</dbReference>
<dbReference type="InterPro" id="IPR001789">
    <property type="entry name" value="Sig_transdc_resp-reg_receiver"/>
</dbReference>
<dbReference type="SUPFAM" id="SSF52172">
    <property type="entry name" value="CheY-like"/>
    <property type="match status" value="1"/>
</dbReference>
<dbReference type="GO" id="GO:0000160">
    <property type="term" value="P:phosphorelay signal transduction system"/>
    <property type="evidence" value="ECO:0007669"/>
    <property type="project" value="InterPro"/>
</dbReference>
<name>A0A1J5RVV8_9ZZZZ</name>
<reference evidence="3" key="1">
    <citation type="submission" date="2016-10" db="EMBL/GenBank/DDBJ databases">
        <title>Sequence of Gallionella enrichment culture.</title>
        <authorList>
            <person name="Poehlein A."/>
            <person name="Muehling M."/>
            <person name="Daniel R."/>
        </authorList>
    </citation>
    <scope>NUCLEOTIDE SEQUENCE</scope>
</reference>
<dbReference type="InterPro" id="IPR050706">
    <property type="entry name" value="Cyclic-di-GMP_PDE-like"/>
</dbReference>
<evidence type="ECO:0000259" key="1">
    <source>
        <dbReference type="PROSITE" id="PS50110"/>
    </source>
</evidence>
<dbReference type="SUPFAM" id="SSF141868">
    <property type="entry name" value="EAL domain-like"/>
    <property type="match status" value="1"/>
</dbReference>
<proteinExistence type="predicted"/>
<dbReference type="PROSITE" id="PS50883">
    <property type="entry name" value="EAL"/>
    <property type="match status" value="1"/>
</dbReference>
<dbReference type="SMART" id="SM00052">
    <property type="entry name" value="EAL"/>
    <property type="match status" value="1"/>
</dbReference>
<evidence type="ECO:0000259" key="2">
    <source>
        <dbReference type="PROSITE" id="PS50883"/>
    </source>
</evidence>
<feature type="domain" description="EAL" evidence="2">
    <location>
        <begin position="126"/>
        <end position="378"/>
    </location>
</feature>
<protein>
    <submittedName>
        <fullName evidence="3">Phytochrome-like protein cph2</fullName>
    </submittedName>
</protein>
<dbReference type="PANTHER" id="PTHR33121">
    <property type="entry name" value="CYCLIC DI-GMP PHOSPHODIESTERASE PDEF"/>
    <property type="match status" value="1"/>
</dbReference>
<dbReference type="InterPro" id="IPR001633">
    <property type="entry name" value="EAL_dom"/>
</dbReference>
<evidence type="ECO:0000313" key="3">
    <source>
        <dbReference type="EMBL" id="OIR00305.1"/>
    </source>
</evidence>
<dbReference type="GO" id="GO:0071111">
    <property type="term" value="F:cyclic-guanylate-specific phosphodiesterase activity"/>
    <property type="evidence" value="ECO:0007669"/>
    <property type="project" value="InterPro"/>
</dbReference>
<gene>
    <name evidence="3" type="primary">cph2_31</name>
    <name evidence="3" type="ORF">GALL_175570</name>
</gene>
<dbReference type="AlphaFoldDB" id="A0A1J5RVV8"/>
<accession>A0A1J5RVV8</accession>
<dbReference type="SMART" id="SM00448">
    <property type="entry name" value="REC"/>
    <property type="match status" value="1"/>
</dbReference>
<sequence>MTSLIVLDDEFAFADFVAKVASSAGFDATVAETAMDFRRLTERTWPRVLVLDLYMPDTDGIELLRELRERQCDSRIILLSGTDGRVLDAAYRLGGELGLSMAEKLTKPVRAPDLRRLLESLRGDRPQPTAESLAAAIAADRLFLLYQPKVELKSGRILGVEALVRWRDDDGTVIPPDSFIPLAESAGLIDTLTDWVVRAALCQAGRWQGRGLDLHMAVNLSAGNLHDRHLPDRVARYCAENGVSPESVTLELTETASSKDSATMLEVLGRFRLKGFRLSIDDFGTGYSSVAQLLRLPFSELKIDKSFVLEIGRSREADIVAKTLIDMARNLGLVTVAEGVESDRSLTALRAWECAMAQGYLFSRPAEAEAVERMLPPQ</sequence>
<dbReference type="Gene3D" id="3.40.50.2300">
    <property type="match status" value="1"/>
</dbReference>
<dbReference type="Gene3D" id="3.20.20.450">
    <property type="entry name" value="EAL domain"/>
    <property type="match status" value="1"/>
</dbReference>